<comment type="caution">
    <text evidence="2">The sequence shown here is derived from an EMBL/GenBank/DDBJ whole genome shotgun (WGS) entry which is preliminary data.</text>
</comment>
<protein>
    <submittedName>
        <fullName evidence="2">Uncharacterized protein</fullName>
    </submittedName>
</protein>
<evidence type="ECO:0000256" key="1">
    <source>
        <dbReference type="SAM" id="MobiDB-lite"/>
    </source>
</evidence>
<proteinExistence type="predicted"/>
<feature type="non-terminal residue" evidence="2">
    <location>
        <position position="151"/>
    </location>
</feature>
<feature type="non-terminal residue" evidence="2">
    <location>
        <position position="1"/>
    </location>
</feature>
<dbReference type="EMBL" id="CAJOBD010058731">
    <property type="protein sequence ID" value="CAF4375579.1"/>
    <property type="molecule type" value="Genomic_DNA"/>
</dbReference>
<feature type="compositionally biased region" description="Low complexity" evidence="1">
    <location>
        <begin position="126"/>
        <end position="138"/>
    </location>
</feature>
<accession>A0A820MI11</accession>
<evidence type="ECO:0000313" key="3">
    <source>
        <dbReference type="Proteomes" id="UP000663836"/>
    </source>
</evidence>
<feature type="region of interest" description="Disordered" evidence="1">
    <location>
        <begin position="113"/>
        <end position="151"/>
    </location>
</feature>
<evidence type="ECO:0000313" key="2">
    <source>
        <dbReference type="EMBL" id="CAF4375579.1"/>
    </source>
</evidence>
<dbReference type="Proteomes" id="UP000663836">
    <property type="component" value="Unassembled WGS sequence"/>
</dbReference>
<feature type="compositionally biased region" description="Polar residues" evidence="1">
    <location>
        <begin position="1"/>
        <end position="12"/>
    </location>
</feature>
<feature type="compositionally biased region" description="Low complexity" evidence="1">
    <location>
        <begin position="14"/>
        <end position="32"/>
    </location>
</feature>
<sequence>VKSPNDQVTFPTINDDNNNNNNNNNNTTTNNNNDDDDDDRMPVVASVEEEQPIEESIRTELDTSFIIVDSNDCNDEIIQLDDETLSCSSDCVSSAIINNININIHEDDEQTNSTIYSREHSSSCPSTISRNSSMISSKKQSKTNKKRQRNK</sequence>
<feature type="region of interest" description="Disordered" evidence="1">
    <location>
        <begin position="1"/>
        <end position="40"/>
    </location>
</feature>
<gene>
    <name evidence="2" type="ORF">JBS370_LOCUS42676</name>
</gene>
<reference evidence="2" key="1">
    <citation type="submission" date="2021-02" db="EMBL/GenBank/DDBJ databases">
        <authorList>
            <person name="Nowell W R."/>
        </authorList>
    </citation>
    <scope>NUCLEOTIDE SEQUENCE</scope>
</reference>
<name>A0A820MI11_9BILA</name>
<dbReference type="AlphaFoldDB" id="A0A820MI11"/>
<organism evidence="2 3">
    <name type="scientific">Rotaria sordida</name>
    <dbReference type="NCBI Taxonomy" id="392033"/>
    <lineage>
        <taxon>Eukaryota</taxon>
        <taxon>Metazoa</taxon>
        <taxon>Spiralia</taxon>
        <taxon>Gnathifera</taxon>
        <taxon>Rotifera</taxon>
        <taxon>Eurotatoria</taxon>
        <taxon>Bdelloidea</taxon>
        <taxon>Philodinida</taxon>
        <taxon>Philodinidae</taxon>
        <taxon>Rotaria</taxon>
    </lineage>
</organism>
<feature type="compositionally biased region" description="Basic residues" evidence="1">
    <location>
        <begin position="139"/>
        <end position="151"/>
    </location>
</feature>